<gene>
    <name evidence="1" type="ordered locus">AciX8_4515</name>
</gene>
<dbReference type="HOGENOM" id="CLU_154570_0_0_0"/>
<name>G8NV16_GRAMM</name>
<dbReference type="RefSeq" id="WP_014267657.1">
    <property type="nucleotide sequence ID" value="NC_016631.1"/>
</dbReference>
<dbReference type="InterPro" id="IPR005368">
    <property type="entry name" value="UPF0175"/>
</dbReference>
<protein>
    <submittedName>
        <fullName evidence="1">Uncharacterized protein</fullName>
    </submittedName>
</protein>
<accession>G8NV16</accession>
<organism evidence="1 2">
    <name type="scientific">Granulicella mallensis (strain ATCC BAA-1857 / DSM 23137 / MP5ACTX8)</name>
    <dbReference type="NCBI Taxonomy" id="682795"/>
    <lineage>
        <taxon>Bacteria</taxon>
        <taxon>Pseudomonadati</taxon>
        <taxon>Acidobacteriota</taxon>
        <taxon>Terriglobia</taxon>
        <taxon>Terriglobales</taxon>
        <taxon>Acidobacteriaceae</taxon>
        <taxon>Granulicella</taxon>
    </lineage>
</organism>
<keyword evidence="2" id="KW-1185">Reference proteome</keyword>
<dbReference type="EMBL" id="CP003130">
    <property type="protein sequence ID" value="AEU38786.1"/>
    <property type="molecule type" value="Genomic_DNA"/>
</dbReference>
<reference evidence="1 2" key="1">
    <citation type="submission" date="2011-11" db="EMBL/GenBank/DDBJ databases">
        <title>Complete sequence of Granulicella mallensis MP5ACTX8.</title>
        <authorList>
            <consortium name="US DOE Joint Genome Institute"/>
            <person name="Lucas S."/>
            <person name="Copeland A."/>
            <person name="Lapidus A."/>
            <person name="Cheng J.-F."/>
            <person name="Goodwin L."/>
            <person name="Pitluck S."/>
            <person name="Peters L."/>
            <person name="Lu M."/>
            <person name="Detter J.C."/>
            <person name="Han C."/>
            <person name="Tapia R."/>
            <person name="Land M."/>
            <person name="Hauser L."/>
            <person name="Kyrpides N."/>
            <person name="Ivanova N."/>
            <person name="Mikhailova N."/>
            <person name="Pagani I."/>
            <person name="Rawat S."/>
            <person name="Mannisto M."/>
            <person name="Haggblom M."/>
            <person name="Woyke T."/>
        </authorList>
    </citation>
    <scope>NUCLEOTIDE SEQUENCE [LARGE SCALE GENOMIC DNA]</scope>
    <source>
        <strain evidence="2">ATCC BAA-1857 / DSM 23137 / MP5ACTX8</strain>
    </source>
</reference>
<dbReference type="Pfam" id="PF03683">
    <property type="entry name" value="UPF0175"/>
    <property type="match status" value="1"/>
</dbReference>
<sequence>MQVTVELPDDLARQMIPAGHDPARVALEDMAVEAYRAHRLTEHQLASLLGLGRYELDGFLKQRDVWFEYSTDDIQRELETGKRLWKQREEEPGTFRG</sequence>
<dbReference type="OrthoDB" id="123138at2"/>
<dbReference type="AlphaFoldDB" id="G8NV16"/>
<evidence type="ECO:0000313" key="2">
    <source>
        <dbReference type="Proteomes" id="UP000007113"/>
    </source>
</evidence>
<proteinExistence type="predicted"/>
<dbReference type="KEGG" id="gma:AciX8_4515"/>
<dbReference type="STRING" id="682795.AciX8_4515"/>
<evidence type="ECO:0000313" key="1">
    <source>
        <dbReference type="EMBL" id="AEU38786.1"/>
    </source>
</evidence>
<dbReference type="Proteomes" id="UP000007113">
    <property type="component" value="Chromosome"/>
</dbReference>